<dbReference type="GO" id="GO:0022625">
    <property type="term" value="C:cytosolic large ribosomal subunit"/>
    <property type="evidence" value="ECO:0007669"/>
    <property type="project" value="TreeGrafter"/>
</dbReference>
<dbReference type="AlphaFoldDB" id="A0A1I1CZI9"/>
<dbReference type="PANTHER" id="PTHR12934">
    <property type="entry name" value="50S RIBOSOMAL PROTEIN L15"/>
    <property type="match status" value="1"/>
</dbReference>
<dbReference type="GO" id="GO:0006412">
    <property type="term" value="P:translation"/>
    <property type="evidence" value="ECO:0007669"/>
    <property type="project" value="UniProtKB-UniRule"/>
</dbReference>
<comment type="similarity">
    <text evidence="1 4">Belongs to the universal ribosomal protein uL15 family.</text>
</comment>
<dbReference type="PANTHER" id="PTHR12934:SF11">
    <property type="entry name" value="LARGE RIBOSOMAL SUBUNIT PROTEIN UL15M"/>
    <property type="match status" value="1"/>
</dbReference>
<keyword evidence="4" id="KW-0699">rRNA-binding</keyword>
<keyword evidence="8" id="KW-1185">Reference proteome</keyword>
<evidence type="ECO:0000259" key="6">
    <source>
        <dbReference type="Pfam" id="PF00828"/>
    </source>
</evidence>
<dbReference type="SUPFAM" id="SSF52080">
    <property type="entry name" value="Ribosomal proteins L15p and L18e"/>
    <property type="match status" value="1"/>
</dbReference>
<comment type="function">
    <text evidence="4">Binds to the 23S rRNA.</text>
</comment>
<evidence type="ECO:0000256" key="4">
    <source>
        <dbReference type="HAMAP-Rule" id="MF_01341"/>
    </source>
</evidence>
<dbReference type="Pfam" id="PF00828">
    <property type="entry name" value="Ribosomal_L27A"/>
    <property type="match status" value="1"/>
</dbReference>
<reference evidence="8" key="1">
    <citation type="submission" date="2016-10" db="EMBL/GenBank/DDBJ databases">
        <authorList>
            <person name="Varghese N."/>
            <person name="Submissions S."/>
        </authorList>
    </citation>
    <scope>NUCLEOTIDE SEQUENCE [LARGE SCALE GENOMIC DNA]</scope>
    <source>
        <strain evidence="8">ATCC 43811</strain>
    </source>
</reference>
<organism evidence="7 8">
    <name type="scientific">Brevinema andersonii</name>
    <dbReference type="NCBI Taxonomy" id="34097"/>
    <lineage>
        <taxon>Bacteria</taxon>
        <taxon>Pseudomonadati</taxon>
        <taxon>Spirochaetota</taxon>
        <taxon>Spirochaetia</taxon>
        <taxon>Brevinematales</taxon>
        <taxon>Brevinemataceae</taxon>
        <taxon>Brevinema</taxon>
    </lineage>
</organism>
<feature type="compositionally biased region" description="Gly residues" evidence="5">
    <location>
        <begin position="21"/>
        <end position="35"/>
    </location>
</feature>
<keyword evidence="2 4" id="KW-0689">Ribosomal protein</keyword>
<keyword evidence="3 4" id="KW-0687">Ribonucleoprotein</keyword>
<dbReference type="Gene3D" id="3.100.10.10">
    <property type="match status" value="1"/>
</dbReference>
<dbReference type="RefSeq" id="WP_092317231.1">
    <property type="nucleotide sequence ID" value="NZ_FOKY01000001.1"/>
</dbReference>
<proteinExistence type="inferred from homology"/>
<gene>
    <name evidence="4" type="primary">rplO</name>
    <name evidence="7" type="ORF">SAMN02745150_00151</name>
</gene>
<dbReference type="EMBL" id="FOKY01000001">
    <property type="protein sequence ID" value="SFB68169.1"/>
    <property type="molecule type" value="Genomic_DNA"/>
</dbReference>
<evidence type="ECO:0000256" key="1">
    <source>
        <dbReference type="ARBA" id="ARBA00007320"/>
    </source>
</evidence>
<dbReference type="GO" id="GO:0003735">
    <property type="term" value="F:structural constituent of ribosome"/>
    <property type="evidence" value="ECO:0007669"/>
    <property type="project" value="InterPro"/>
</dbReference>
<evidence type="ECO:0000256" key="3">
    <source>
        <dbReference type="ARBA" id="ARBA00023274"/>
    </source>
</evidence>
<evidence type="ECO:0000256" key="5">
    <source>
        <dbReference type="SAM" id="MobiDB-lite"/>
    </source>
</evidence>
<dbReference type="GO" id="GO:0019843">
    <property type="term" value="F:rRNA binding"/>
    <property type="evidence" value="ECO:0007669"/>
    <property type="project" value="UniProtKB-UniRule"/>
</dbReference>
<dbReference type="InterPro" id="IPR005749">
    <property type="entry name" value="Ribosomal_uL15_bac-type"/>
</dbReference>
<feature type="domain" description="Large ribosomal subunit protein uL15/eL18" evidence="6">
    <location>
        <begin position="77"/>
        <end position="147"/>
    </location>
</feature>
<dbReference type="InterPro" id="IPR036227">
    <property type="entry name" value="Ribosomal_uL15/eL18_sf"/>
</dbReference>
<dbReference type="HAMAP" id="MF_01341">
    <property type="entry name" value="Ribosomal_uL15"/>
    <property type="match status" value="1"/>
</dbReference>
<name>A0A1I1CZI9_BREAD</name>
<dbReference type="OrthoDB" id="9810293at2"/>
<evidence type="ECO:0000313" key="8">
    <source>
        <dbReference type="Proteomes" id="UP000240042"/>
    </source>
</evidence>
<accession>A0A1I1CZI9</accession>
<dbReference type="STRING" id="34097.SAMN02745150_00151"/>
<dbReference type="Proteomes" id="UP000240042">
    <property type="component" value="Unassembled WGS sequence"/>
</dbReference>
<evidence type="ECO:0000313" key="7">
    <source>
        <dbReference type="EMBL" id="SFB68169.1"/>
    </source>
</evidence>
<dbReference type="InterPro" id="IPR021131">
    <property type="entry name" value="Ribosomal_uL15/eL18"/>
</dbReference>
<keyword evidence="4" id="KW-0694">RNA-binding</keyword>
<comment type="subunit">
    <text evidence="4">Part of the 50S ribosomal subunit.</text>
</comment>
<dbReference type="InterPro" id="IPR030878">
    <property type="entry name" value="Ribosomal_uL15"/>
</dbReference>
<dbReference type="NCBIfam" id="TIGR01071">
    <property type="entry name" value="rplO_bact"/>
    <property type="match status" value="1"/>
</dbReference>
<sequence>MSHLILKPNDGAVKKRKRVGRGTGNGTGKTCGKGNKGQKARSGGGVPLYFEGGQMPLYRRIPKRGFKNIFKIVNNVVNLEAFNIFADNTEVTIDILVKSGLIKSNGNPVKILAQGLMETQFTAKNLKIHAHKVSKKAAVLIEQSGSIVVVQA</sequence>
<protein>
    <recommendedName>
        <fullName evidence="4">Large ribosomal subunit protein uL15</fullName>
    </recommendedName>
</protein>
<feature type="region of interest" description="Disordered" evidence="5">
    <location>
        <begin position="1"/>
        <end position="41"/>
    </location>
</feature>
<evidence type="ECO:0000256" key="2">
    <source>
        <dbReference type="ARBA" id="ARBA00022980"/>
    </source>
</evidence>